<organism evidence="7 8">
    <name type="scientific">Bombus terrestris</name>
    <name type="common">Buff-tailed bumblebee</name>
    <name type="synonym">Apis terrestris</name>
    <dbReference type="NCBI Taxonomy" id="30195"/>
    <lineage>
        <taxon>Eukaryota</taxon>
        <taxon>Metazoa</taxon>
        <taxon>Ecdysozoa</taxon>
        <taxon>Arthropoda</taxon>
        <taxon>Hexapoda</taxon>
        <taxon>Insecta</taxon>
        <taxon>Pterygota</taxon>
        <taxon>Neoptera</taxon>
        <taxon>Endopterygota</taxon>
        <taxon>Hymenoptera</taxon>
        <taxon>Apocrita</taxon>
        <taxon>Aculeata</taxon>
        <taxon>Apoidea</taxon>
        <taxon>Anthophila</taxon>
        <taxon>Apidae</taxon>
        <taxon>Bombus</taxon>
        <taxon>Bombus</taxon>
    </lineage>
</organism>
<dbReference type="SUPFAM" id="SSF46984">
    <property type="entry name" value="Smac/diablo"/>
    <property type="match status" value="1"/>
</dbReference>
<dbReference type="PANTHER" id="PTHR32247:SF3">
    <property type="entry name" value="DIABLO IAP-BINDING MITOCHONDRIAL PROTEIN"/>
    <property type="match status" value="1"/>
</dbReference>
<dbReference type="RefSeq" id="XP_048265575.1">
    <property type="nucleotide sequence ID" value="XM_048409618.1"/>
</dbReference>
<dbReference type="InterPro" id="IPR015142">
    <property type="entry name" value="Smac_DIABLO"/>
</dbReference>
<evidence type="ECO:0000313" key="8">
    <source>
        <dbReference type="RefSeq" id="XP_048265575.1"/>
    </source>
</evidence>
<dbReference type="AlphaFoldDB" id="A0A9C6VYW4"/>
<dbReference type="PANTHER" id="PTHR32247">
    <property type="entry name" value="DIABLO HOMOLOG, MITOCHONDRIAL"/>
    <property type="match status" value="1"/>
</dbReference>
<dbReference type="GeneID" id="100642966"/>
<name>A0A9C6VYW4_BOMTE</name>
<evidence type="ECO:0000256" key="3">
    <source>
        <dbReference type="ARBA" id="ARBA00022946"/>
    </source>
</evidence>
<keyword evidence="7" id="KW-1185">Reference proteome</keyword>
<evidence type="ECO:0000256" key="6">
    <source>
        <dbReference type="ARBA" id="ARBA00046319"/>
    </source>
</evidence>
<dbReference type="OrthoDB" id="6153032at2759"/>
<dbReference type="GO" id="GO:0005739">
    <property type="term" value="C:mitochondrion"/>
    <property type="evidence" value="ECO:0007669"/>
    <property type="project" value="UniProtKB-SubCell"/>
</dbReference>
<keyword evidence="3" id="KW-0809">Transit peptide</keyword>
<comment type="subcellular location">
    <subcellularLocation>
        <location evidence="1">Mitochondrion</location>
    </subcellularLocation>
</comment>
<accession>A0A9C6VYW4</accession>
<evidence type="ECO:0000256" key="1">
    <source>
        <dbReference type="ARBA" id="ARBA00004173"/>
    </source>
</evidence>
<dbReference type="KEGG" id="bter:100642966"/>
<dbReference type="GO" id="GO:0051402">
    <property type="term" value="P:neuron apoptotic process"/>
    <property type="evidence" value="ECO:0007669"/>
    <property type="project" value="TreeGrafter"/>
</dbReference>
<reference evidence="8" key="1">
    <citation type="submission" date="2025-08" db="UniProtKB">
        <authorList>
            <consortium name="RefSeq"/>
        </authorList>
    </citation>
    <scope>IDENTIFICATION</scope>
</reference>
<keyword evidence="2" id="KW-0053">Apoptosis</keyword>
<evidence type="ECO:0000256" key="2">
    <source>
        <dbReference type="ARBA" id="ARBA00022703"/>
    </source>
</evidence>
<comment type="similarity">
    <text evidence="6">Belongs to the Smac/DIABLO protein family.</text>
</comment>
<keyword evidence="4" id="KW-0496">Mitochondrion</keyword>
<gene>
    <name evidence="8" type="primary">LOC100642966</name>
</gene>
<dbReference type="InterPro" id="IPR009062">
    <property type="entry name" value="Smac/DIABLO-like_sf"/>
</dbReference>
<dbReference type="Gene3D" id="1.20.58.70">
    <property type="match status" value="1"/>
</dbReference>
<evidence type="ECO:0000256" key="4">
    <source>
        <dbReference type="ARBA" id="ARBA00023128"/>
    </source>
</evidence>
<proteinExistence type="inferred from homology"/>
<sequence>MSLRQLLRVLLKRASPVMYATSFTFVNQPETNKPTENDKLQFEPVDIKKLTPEYMIQQSTIDAVNSATQSLTVTYTAIMKTSKEYKELLHELITLSRETLEFNVSDSHWDMIVELRSQVQSKKEILTKLTGYIEYVHKMAVAASELSYLSGLDNLSFTLTQRIDDALRIIKEEVNHIMILEQEYCGVQKECIKNFSKINNESTDKEKPNEFI</sequence>
<dbReference type="Pfam" id="PF09057">
    <property type="entry name" value="Smac_DIABLO"/>
    <property type="match status" value="1"/>
</dbReference>
<protein>
    <recommendedName>
        <fullName evidence="5">Direct IAP-binding protein with low pI</fullName>
    </recommendedName>
</protein>
<dbReference type="GO" id="GO:0008631">
    <property type="term" value="P:intrinsic apoptotic signaling pathway in response to oxidative stress"/>
    <property type="evidence" value="ECO:0007669"/>
    <property type="project" value="TreeGrafter"/>
</dbReference>
<evidence type="ECO:0000256" key="5">
    <source>
        <dbReference type="ARBA" id="ARBA00033049"/>
    </source>
</evidence>
<dbReference type="Proteomes" id="UP000835206">
    <property type="component" value="Chromosome 10"/>
</dbReference>
<evidence type="ECO:0000313" key="7">
    <source>
        <dbReference type="Proteomes" id="UP000835206"/>
    </source>
</evidence>